<evidence type="ECO:0000256" key="1">
    <source>
        <dbReference type="ARBA" id="ARBA00022612"/>
    </source>
</evidence>
<proteinExistence type="predicted"/>
<accession>A0A1I4DCM2</accession>
<keyword evidence="1" id="KW-1188">Viral release from host cell</keyword>
<reference evidence="5 6" key="1">
    <citation type="submission" date="2016-10" db="EMBL/GenBank/DDBJ databases">
        <authorList>
            <person name="Varghese N."/>
            <person name="Submissions S."/>
        </authorList>
    </citation>
    <scope>NUCLEOTIDE SEQUENCE [LARGE SCALE GENOMIC DNA]</scope>
    <source>
        <strain evidence="5 6">DSM 16392</strain>
    </source>
</reference>
<dbReference type="RefSeq" id="WP_093522050.1">
    <property type="nucleotide sequence ID" value="NZ_FOSK01000011.1"/>
</dbReference>
<gene>
    <name evidence="5" type="ORF">SAMN04488518_111104</name>
</gene>
<keyword evidence="3" id="KW-0378">Hydrolase</keyword>
<dbReference type="NCBIfam" id="TIGR01543">
    <property type="entry name" value="proheadase_HK97"/>
    <property type="match status" value="1"/>
</dbReference>
<dbReference type="Pfam" id="PF04586">
    <property type="entry name" value="Peptidase_S78"/>
    <property type="match status" value="1"/>
</dbReference>
<comment type="caution">
    <text evidence="5">The sequence shown here is derived from an EMBL/GenBank/DDBJ whole genome shotgun (WGS) entry which is preliminary data.</text>
</comment>
<name>A0A1I4DCM2_9HYPH</name>
<organism evidence="5 6">
    <name type="scientific">Pseudovibrio ascidiaceicola</name>
    <dbReference type="NCBI Taxonomy" id="285279"/>
    <lineage>
        <taxon>Bacteria</taxon>
        <taxon>Pseudomonadati</taxon>
        <taxon>Pseudomonadota</taxon>
        <taxon>Alphaproteobacteria</taxon>
        <taxon>Hyphomicrobiales</taxon>
        <taxon>Stappiaceae</taxon>
        <taxon>Pseudovibrio</taxon>
    </lineage>
</organism>
<evidence type="ECO:0000256" key="2">
    <source>
        <dbReference type="ARBA" id="ARBA00022670"/>
    </source>
</evidence>
<evidence type="ECO:0000256" key="3">
    <source>
        <dbReference type="ARBA" id="ARBA00022801"/>
    </source>
</evidence>
<evidence type="ECO:0000259" key="4">
    <source>
        <dbReference type="Pfam" id="PF04586"/>
    </source>
</evidence>
<evidence type="ECO:0000313" key="6">
    <source>
        <dbReference type="Proteomes" id="UP000199598"/>
    </source>
</evidence>
<feature type="domain" description="Prohead serine protease" evidence="4">
    <location>
        <begin position="6"/>
        <end position="139"/>
    </location>
</feature>
<evidence type="ECO:0000313" key="5">
    <source>
        <dbReference type="EMBL" id="SFK90855.1"/>
    </source>
</evidence>
<dbReference type="Proteomes" id="UP000199598">
    <property type="component" value="Unassembled WGS sequence"/>
</dbReference>
<keyword evidence="6" id="KW-1185">Reference proteome</keyword>
<dbReference type="SUPFAM" id="SSF50789">
    <property type="entry name" value="Herpes virus serine proteinase, assemblin"/>
    <property type="match status" value="1"/>
</dbReference>
<keyword evidence="2" id="KW-0645">Protease</keyword>
<protein>
    <recommendedName>
        <fullName evidence="4">Prohead serine protease domain-containing protein</fullName>
    </recommendedName>
</protein>
<dbReference type="InterPro" id="IPR006433">
    <property type="entry name" value="Prohead_protease"/>
</dbReference>
<dbReference type="EMBL" id="FOSK01000011">
    <property type="protein sequence ID" value="SFK90855.1"/>
    <property type="molecule type" value="Genomic_DNA"/>
</dbReference>
<dbReference type="InterPro" id="IPR054613">
    <property type="entry name" value="Peptidase_S78_dom"/>
</dbReference>
<sequence>MNTDHPIAIEGYASRFELSDQGGDVMRKGAFQSTLQKQKLTDVKMLWQHDPSHPIGKWLHIQEDSIGLFVKGLLYPGITQGRQAIAMVQTGILDGLSIGFKTRRAQRNSKTGRRDVLAVDLWEISLVTFPLLPSARLTVVS</sequence>